<sequence>MRLLSIIVCIVILLNLVTSDRGFDIVKSSSSHLYDDSMELTSSNEKRSLETQFDSSKNTKTTDDDFSLGEEKETSPKESEMSLEASEEDPFNKATQQPNEREKNNDVLTTNPLDVTLPSSTTKINSLDMIEKITTADMDLFNDETTIKMVNEGLAFMMKTIPTNINNNQEDLITTSSPKEIMNDRNLESDDKSDMFLDISNEDGKEKISSKTTRDDVQFDIGDEDSNEDQNSKIVVKNDDQAMNSSSVVDIKAAEDITIPFNAADTLLTTEDPIEAKNTKIHNILLNEEINGTESESNSMEVKQSTIFVGPSITTTHLPILNKEEDNSEVFVIDDDKGIFSHVPTTISPHIEEKSSETIAHLSTSLTVSSAEETSTKFPDSSEFTELTSTVIIPKILSTTLEPTEESIDDKVLTTLIQEVDFSKTTEPSIIIDVSSSKDDITTSNKIDAEIMTTINELLTTQFPEGENMTFDEKVIQSKENVEGDIKKANNKSDEGDDGIILNHEGVDLSTTTTTNSTSTTTTSSTTTTTTTPPTTISTTVSLNETSPTTITPENIAIEIMKNLQSETANKTNEDNLTFAGFLFSTPISDYIIPIIIISSIIFIIFIILLIYITCKKRKENGMLRFTNSQTSSTLSKIEEGVNMDHVNDYRYHDNSRVSVSSIPKDKDVNLVGFGPVDAVSKNEIEKRR</sequence>
<evidence type="ECO:0000256" key="3">
    <source>
        <dbReference type="SAM" id="SignalP"/>
    </source>
</evidence>
<evidence type="ECO:0000313" key="4">
    <source>
        <dbReference type="Proteomes" id="UP000046392"/>
    </source>
</evidence>
<keyword evidence="2" id="KW-0472">Membrane</keyword>
<evidence type="ECO:0000256" key="2">
    <source>
        <dbReference type="SAM" id="Phobius"/>
    </source>
</evidence>
<feature type="compositionally biased region" description="Basic and acidic residues" evidence="1">
    <location>
        <begin position="202"/>
        <end position="217"/>
    </location>
</feature>
<feature type="transmembrane region" description="Helical" evidence="2">
    <location>
        <begin position="591"/>
        <end position="615"/>
    </location>
</feature>
<accession>A0A0N5B304</accession>
<feature type="signal peptide" evidence="3">
    <location>
        <begin position="1"/>
        <end position="19"/>
    </location>
</feature>
<name>A0A0N5B304_STREA</name>
<dbReference type="AlphaFoldDB" id="A0A0N5B304"/>
<feature type="chain" id="PRO_5005893659" evidence="3">
    <location>
        <begin position="20"/>
        <end position="689"/>
    </location>
</feature>
<feature type="region of interest" description="Disordered" evidence="1">
    <location>
        <begin position="507"/>
        <end position="548"/>
    </location>
</feature>
<keyword evidence="4" id="KW-1185">Reference proteome</keyword>
<feature type="region of interest" description="Disordered" evidence="1">
    <location>
        <begin position="35"/>
        <end position="114"/>
    </location>
</feature>
<protein>
    <submittedName>
        <fullName evidence="5">SEA domain-containing protein</fullName>
    </submittedName>
</protein>
<evidence type="ECO:0000313" key="5">
    <source>
        <dbReference type="WBParaSite" id="SPAL_0000045500.1"/>
    </source>
</evidence>
<dbReference type="Proteomes" id="UP000046392">
    <property type="component" value="Unplaced"/>
</dbReference>
<reference evidence="5" key="1">
    <citation type="submission" date="2017-02" db="UniProtKB">
        <authorList>
            <consortium name="WormBaseParasite"/>
        </authorList>
    </citation>
    <scope>IDENTIFICATION</scope>
</reference>
<dbReference type="WBParaSite" id="SPAL_0000045500.1">
    <property type="protein sequence ID" value="SPAL_0000045500.1"/>
    <property type="gene ID" value="SPAL_0000045500"/>
</dbReference>
<evidence type="ECO:0000256" key="1">
    <source>
        <dbReference type="SAM" id="MobiDB-lite"/>
    </source>
</evidence>
<keyword evidence="2" id="KW-0812">Transmembrane</keyword>
<dbReference type="STRING" id="174720.A0A0N5B304"/>
<proteinExistence type="predicted"/>
<feature type="compositionally biased region" description="Basic and acidic residues" evidence="1">
    <location>
        <begin position="69"/>
        <end position="80"/>
    </location>
</feature>
<keyword evidence="2" id="KW-1133">Transmembrane helix</keyword>
<feature type="region of interest" description="Disordered" evidence="1">
    <location>
        <begin position="201"/>
        <end position="230"/>
    </location>
</feature>
<organism evidence="4 5">
    <name type="scientific">Strongyloides papillosus</name>
    <name type="common">Intestinal threadworm</name>
    <dbReference type="NCBI Taxonomy" id="174720"/>
    <lineage>
        <taxon>Eukaryota</taxon>
        <taxon>Metazoa</taxon>
        <taxon>Ecdysozoa</taxon>
        <taxon>Nematoda</taxon>
        <taxon>Chromadorea</taxon>
        <taxon>Rhabditida</taxon>
        <taxon>Tylenchina</taxon>
        <taxon>Panagrolaimomorpha</taxon>
        <taxon>Strongyloidoidea</taxon>
        <taxon>Strongyloididae</taxon>
        <taxon>Strongyloides</taxon>
    </lineage>
</organism>
<feature type="compositionally biased region" description="Low complexity" evidence="1">
    <location>
        <begin position="510"/>
        <end position="540"/>
    </location>
</feature>
<keyword evidence="3" id="KW-0732">Signal</keyword>